<evidence type="ECO:0000313" key="3">
    <source>
        <dbReference type="Proteomes" id="UP000664344"/>
    </source>
</evidence>
<evidence type="ECO:0000256" key="1">
    <source>
        <dbReference type="SAM" id="Phobius"/>
    </source>
</evidence>
<keyword evidence="1" id="KW-1133">Transmembrane helix</keyword>
<evidence type="ECO:0000313" key="2">
    <source>
        <dbReference type="EMBL" id="MBN7768301.1"/>
    </source>
</evidence>
<feature type="transmembrane region" description="Helical" evidence="1">
    <location>
        <begin position="74"/>
        <end position="96"/>
    </location>
</feature>
<protein>
    <submittedName>
        <fullName evidence="2">Uncharacterized protein</fullName>
    </submittedName>
</protein>
<comment type="caution">
    <text evidence="2">The sequence shown here is derived from an EMBL/GenBank/DDBJ whole genome shotgun (WGS) entry which is preliminary data.</text>
</comment>
<proteinExistence type="predicted"/>
<accession>A0ABS3B8X2</accession>
<dbReference type="EMBL" id="JAFKDB010000002">
    <property type="protein sequence ID" value="MBN7768301.1"/>
    <property type="molecule type" value="Genomic_DNA"/>
</dbReference>
<keyword evidence="1" id="KW-0472">Membrane</keyword>
<dbReference type="Proteomes" id="UP000664344">
    <property type="component" value="Unassembled WGS sequence"/>
</dbReference>
<keyword evidence="1" id="KW-0812">Transmembrane</keyword>
<organism evidence="2 3">
    <name type="scientific">Marinobacter daepoensis</name>
    <dbReference type="NCBI Taxonomy" id="262077"/>
    <lineage>
        <taxon>Bacteria</taxon>
        <taxon>Pseudomonadati</taxon>
        <taxon>Pseudomonadota</taxon>
        <taxon>Gammaproteobacteria</taxon>
        <taxon>Pseudomonadales</taxon>
        <taxon>Marinobacteraceae</taxon>
        <taxon>Marinobacter</taxon>
    </lineage>
</organism>
<keyword evidence="3" id="KW-1185">Reference proteome</keyword>
<gene>
    <name evidence="2" type="ORF">JYP53_00095</name>
</gene>
<sequence>MMEFFRVAFLVAGAIPLIAYPFAALASLMGLGSKPGVKAPLFNRVMNRVFLWGTLMYPVLFGVSYGWSEKGTEYGFLAALLPLFYLLLLWVSYHFVDAPPGLKTDKAGPGEN</sequence>
<reference evidence="2 3" key="1">
    <citation type="submission" date="2021-02" db="EMBL/GenBank/DDBJ databases">
        <title>PHA producing bacteria isolated from coastal sediment in Guangdong, Shenzhen.</title>
        <authorList>
            <person name="Zheng W."/>
            <person name="Yu S."/>
            <person name="Huang Y."/>
        </authorList>
    </citation>
    <scope>NUCLEOTIDE SEQUENCE [LARGE SCALE GENOMIC DNA]</scope>
    <source>
        <strain evidence="2 3">TN21-5</strain>
    </source>
</reference>
<name>A0ABS3B8X2_9GAMM</name>
<dbReference type="RefSeq" id="WP_206556318.1">
    <property type="nucleotide sequence ID" value="NZ_JAFKDB010000002.1"/>
</dbReference>
<feature type="transmembrane region" description="Helical" evidence="1">
    <location>
        <begin position="50"/>
        <end position="67"/>
    </location>
</feature>